<dbReference type="PANTHER" id="PTHR43179">
    <property type="entry name" value="RHAMNOSYLTRANSFERASE WBBL"/>
    <property type="match status" value="1"/>
</dbReference>
<dbReference type="Gene3D" id="3.90.550.10">
    <property type="entry name" value="Spore Coat Polysaccharide Biosynthesis Protein SpsA, Chain A"/>
    <property type="match status" value="1"/>
</dbReference>
<dbReference type="PANTHER" id="PTHR43179:SF7">
    <property type="entry name" value="RHAMNOSYLTRANSFERASE WBBL"/>
    <property type="match status" value="1"/>
</dbReference>
<feature type="domain" description="Glycosyltransferase 2-like" evidence="1">
    <location>
        <begin position="4"/>
        <end position="132"/>
    </location>
</feature>
<comment type="caution">
    <text evidence="2">The sequence shown here is derived from an EMBL/GenBank/DDBJ whole genome shotgun (WGS) entry which is preliminary data.</text>
</comment>
<evidence type="ECO:0000313" key="2">
    <source>
        <dbReference type="EMBL" id="GGF27310.1"/>
    </source>
</evidence>
<dbReference type="Proteomes" id="UP000646365">
    <property type="component" value="Unassembled WGS sequence"/>
</dbReference>
<dbReference type="AlphaFoldDB" id="A0A8J2YVH1"/>
<reference evidence="2" key="1">
    <citation type="journal article" date="2014" name="Int. J. Syst. Evol. Microbiol.">
        <title>Complete genome sequence of Corynebacterium casei LMG S-19264T (=DSM 44701T), isolated from a smear-ripened cheese.</title>
        <authorList>
            <consortium name="US DOE Joint Genome Institute (JGI-PGF)"/>
            <person name="Walter F."/>
            <person name="Albersmeier A."/>
            <person name="Kalinowski J."/>
            <person name="Ruckert C."/>
        </authorList>
    </citation>
    <scope>NUCLEOTIDE SEQUENCE</scope>
    <source>
        <strain evidence="2">CGMCC 1.15725</strain>
    </source>
</reference>
<gene>
    <name evidence="2" type="ORF">GCM10011611_36690</name>
</gene>
<evidence type="ECO:0000313" key="3">
    <source>
        <dbReference type="Proteomes" id="UP000646365"/>
    </source>
</evidence>
<reference evidence="2" key="2">
    <citation type="submission" date="2020-09" db="EMBL/GenBank/DDBJ databases">
        <authorList>
            <person name="Sun Q."/>
            <person name="Zhou Y."/>
        </authorList>
    </citation>
    <scope>NUCLEOTIDE SEQUENCE</scope>
    <source>
        <strain evidence="2">CGMCC 1.15725</strain>
    </source>
</reference>
<evidence type="ECO:0000259" key="1">
    <source>
        <dbReference type="Pfam" id="PF00535"/>
    </source>
</evidence>
<dbReference type="GO" id="GO:0016740">
    <property type="term" value="F:transferase activity"/>
    <property type="evidence" value="ECO:0007669"/>
    <property type="project" value="UniProtKB-KW"/>
</dbReference>
<keyword evidence="2" id="KW-0808">Transferase</keyword>
<organism evidence="2 3">
    <name type="scientific">Aliidongia dinghuensis</name>
    <dbReference type="NCBI Taxonomy" id="1867774"/>
    <lineage>
        <taxon>Bacteria</taxon>
        <taxon>Pseudomonadati</taxon>
        <taxon>Pseudomonadota</taxon>
        <taxon>Alphaproteobacteria</taxon>
        <taxon>Rhodospirillales</taxon>
        <taxon>Dongiaceae</taxon>
        <taxon>Aliidongia</taxon>
    </lineage>
</organism>
<dbReference type="EMBL" id="BMJQ01000009">
    <property type="protein sequence ID" value="GGF27310.1"/>
    <property type="molecule type" value="Genomic_DNA"/>
</dbReference>
<accession>A0A8J2YVH1</accession>
<dbReference type="InterPro" id="IPR001173">
    <property type="entry name" value="Glyco_trans_2-like"/>
</dbReference>
<protein>
    <submittedName>
        <fullName evidence="2">Glycosyl transferase</fullName>
    </submittedName>
</protein>
<name>A0A8J2YVH1_9PROT</name>
<proteinExistence type="predicted"/>
<sequence>MTAVILDYNKARRVVENVRGLLRQRGRFKLEIIVADNSCNPANAAILAPLAEHDGVKLLVNSENLHYVRGCNRAAEQAIGAYILIVNPDILWPELDTVQVLLEYLQKHPSVGIVGPKQIEEPSGKVAMTARAFPRLFTQVARRTPLRKLPGVRKLVAYDEMAHLDVNRTQPVDWLQSSCFLVRRDLWDEVGGFDPRYVMFLADPEICWQSWSRGLSVVYHADAVVAADGIRCSSGGLSEFFRKPILRQHLRDSLKYRWRHAWRKSPRRQVV</sequence>
<dbReference type="InterPro" id="IPR029044">
    <property type="entry name" value="Nucleotide-diphossugar_trans"/>
</dbReference>
<dbReference type="SUPFAM" id="SSF53448">
    <property type="entry name" value="Nucleotide-diphospho-sugar transferases"/>
    <property type="match status" value="1"/>
</dbReference>
<keyword evidence="3" id="KW-1185">Reference proteome</keyword>
<dbReference type="Pfam" id="PF00535">
    <property type="entry name" value="Glycos_transf_2"/>
    <property type="match status" value="1"/>
</dbReference>